<sequence length="541" mass="58638">MMTIRFGCCCLVALPVVLSTCQNPLEGVVLKIKDPIQQGVVECRFYDPAGNPLPNVNEIIMAGPDSKQVVTTLNTNRFRINADGNLLVAASPLASLTAQTPFRFTTVVAAENYLTVVQPFSLTGPSRVTRTIRRINLLKPPKTLTAARSFGQATADGTVSGTFDVTTAGQPSSIDQATVSIRSGTRLTDRDDQAVGGKLKMAIIHTNNRESNPTSQVPGSGIMSAVNGKNGKFSLGTLRISSIAGSVTFEVYNDTYQLVKKLSQPVSWSMDINPATINRKTGKAVQAGDSIPLYSYDAVTSRWQEETPGVVVRNSQTGTLSYQAQATDVAAYVAAWSESICDVGPVFKVANSKFSNVDVNYLCKLIDATTGVQVSSFYANVNNNALIRIYNQSRGRTLKLQIYDETDAWGKGTKGGLIAGSAVGTTCDQTPVAINLSSLPVPPVMKLEFNFSCPAGMKLDEASLPAEIRTQYSEPGKEAWRDLITATRTQRKVSSYKLKVGRKYDFRASTDGGASWPLRQNDYLVDKPEWVLKIKMESYCK</sequence>
<dbReference type="Proteomes" id="UP000474175">
    <property type="component" value="Unassembled WGS sequence"/>
</dbReference>
<dbReference type="RefSeq" id="WP_163955040.1">
    <property type="nucleotide sequence ID" value="NZ_JAAFZH010000021.1"/>
</dbReference>
<protein>
    <submittedName>
        <fullName evidence="1">Uncharacterized protein</fullName>
    </submittedName>
</protein>
<evidence type="ECO:0000313" key="2">
    <source>
        <dbReference type="Proteomes" id="UP000474175"/>
    </source>
</evidence>
<comment type="caution">
    <text evidence="1">The sequence shown here is derived from an EMBL/GenBank/DDBJ whole genome shotgun (WGS) entry which is preliminary data.</text>
</comment>
<gene>
    <name evidence="1" type="ORF">GK108_28775</name>
</gene>
<evidence type="ECO:0000313" key="1">
    <source>
        <dbReference type="EMBL" id="NDU98909.1"/>
    </source>
</evidence>
<accession>A0A6L9LPM6</accession>
<reference evidence="1 2" key="1">
    <citation type="submission" date="2020-02" db="EMBL/GenBank/DDBJ databases">
        <title>Draft genome sequence of two Spirosoma agri KCTC 52727 and Spirosoma terrae KCTC 52035.</title>
        <authorList>
            <person name="Rojas J."/>
            <person name="Ambika Manirajan B."/>
            <person name="Suarez C."/>
            <person name="Ratering S."/>
            <person name="Schnell S."/>
        </authorList>
    </citation>
    <scope>NUCLEOTIDE SEQUENCE [LARGE SCALE GENOMIC DNA]</scope>
    <source>
        <strain evidence="1 2">KCTC 52035</strain>
    </source>
</reference>
<dbReference type="AlphaFoldDB" id="A0A6L9LPM6"/>
<dbReference type="EMBL" id="JAAFZH010000021">
    <property type="protein sequence ID" value="NDU98909.1"/>
    <property type="molecule type" value="Genomic_DNA"/>
</dbReference>
<proteinExistence type="predicted"/>
<keyword evidence="2" id="KW-1185">Reference proteome</keyword>
<name>A0A6L9LPM6_9BACT</name>
<organism evidence="1 2">
    <name type="scientific">Spirosoma terrae</name>
    <dbReference type="NCBI Taxonomy" id="1968276"/>
    <lineage>
        <taxon>Bacteria</taxon>
        <taxon>Pseudomonadati</taxon>
        <taxon>Bacteroidota</taxon>
        <taxon>Cytophagia</taxon>
        <taxon>Cytophagales</taxon>
        <taxon>Cytophagaceae</taxon>
        <taxon>Spirosoma</taxon>
    </lineage>
</organism>